<dbReference type="InterPro" id="IPR046820">
    <property type="entry name" value="MmeI_TRD"/>
</dbReference>
<proteinExistence type="predicted"/>
<evidence type="ECO:0000256" key="3">
    <source>
        <dbReference type="ARBA" id="ARBA00022679"/>
    </source>
</evidence>
<dbReference type="EC" id="2.1.1.72" evidence="1"/>
<comment type="caution">
    <text evidence="9">The sequence shown here is derived from an EMBL/GenBank/DDBJ whole genome shotgun (WGS) entry which is preliminary data.</text>
</comment>
<protein>
    <recommendedName>
        <fullName evidence="1">site-specific DNA-methyltransferase (adenine-specific)</fullName>
        <ecNumber evidence="1">2.1.1.72</ecNumber>
    </recommendedName>
</protein>
<evidence type="ECO:0000256" key="2">
    <source>
        <dbReference type="ARBA" id="ARBA00022603"/>
    </source>
</evidence>
<dbReference type="PRINTS" id="PR00507">
    <property type="entry name" value="N12N6MTFRASE"/>
</dbReference>
<accession>A0A3M3YVV0</accession>
<feature type="region of interest" description="Disordered" evidence="6">
    <location>
        <begin position="1316"/>
        <end position="1352"/>
    </location>
</feature>
<feature type="domain" description="MmeI-like target recognition" evidence="8">
    <location>
        <begin position="1084"/>
        <end position="1202"/>
    </location>
</feature>
<keyword evidence="4" id="KW-0949">S-adenosyl-L-methionine</keyword>
<dbReference type="InterPro" id="IPR011639">
    <property type="entry name" value="MethylTrfase_TaqI-like_dom"/>
</dbReference>
<dbReference type="GO" id="GO:0032259">
    <property type="term" value="P:methylation"/>
    <property type="evidence" value="ECO:0007669"/>
    <property type="project" value="UniProtKB-KW"/>
</dbReference>
<evidence type="ECO:0000256" key="5">
    <source>
        <dbReference type="ARBA" id="ARBA00047942"/>
    </source>
</evidence>
<evidence type="ECO:0000256" key="1">
    <source>
        <dbReference type="ARBA" id="ARBA00011900"/>
    </source>
</evidence>
<evidence type="ECO:0000259" key="7">
    <source>
        <dbReference type="Pfam" id="PF07669"/>
    </source>
</evidence>
<dbReference type="PANTHER" id="PTHR33841:SF1">
    <property type="entry name" value="DNA METHYLTRANSFERASE A"/>
    <property type="match status" value="1"/>
</dbReference>
<dbReference type="PROSITE" id="PS00092">
    <property type="entry name" value="N6_MTASE"/>
    <property type="match status" value="1"/>
</dbReference>
<dbReference type="GO" id="GO:0009007">
    <property type="term" value="F:site-specific DNA-methyltransferase (adenine-specific) activity"/>
    <property type="evidence" value="ECO:0007669"/>
    <property type="project" value="UniProtKB-EC"/>
</dbReference>
<organism evidence="9 10">
    <name type="scientific">Pseudomonas syringae pv. tagetis</name>
    <dbReference type="NCBI Taxonomy" id="129140"/>
    <lineage>
        <taxon>Bacteria</taxon>
        <taxon>Pseudomonadati</taxon>
        <taxon>Pseudomonadota</taxon>
        <taxon>Gammaproteobacteria</taxon>
        <taxon>Pseudomonadales</taxon>
        <taxon>Pseudomonadaceae</taxon>
        <taxon>Pseudomonas</taxon>
    </lineage>
</organism>
<gene>
    <name evidence="9" type="ORF">ALQ32_03853</name>
</gene>
<keyword evidence="2" id="KW-0489">Methyltransferase</keyword>
<evidence type="ECO:0000256" key="4">
    <source>
        <dbReference type="ARBA" id="ARBA00022691"/>
    </source>
</evidence>
<feature type="domain" description="Type II methyltransferase M.TaqI-like" evidence="7">
    <location>
        <begin position="667"/>
        <end position="932"/>
    </location>
</feature>
<evidence type="ECO:0000313" key="9">
    <source>
        <dbReference type="EMBL" id="RMO85603.1"/>
    </source>
</evidence>
<dbReference type="SUPFAM" id="SSF53335">
    <property type="entry name" value="S-adenosyl-L-methionine-dependent methyltransferases"/>
    <property type="match status" value="1"/>
</dbReference>
<dbReference type="InterPro" id="IPR029063">
    <property type="entry name" value="SAM-dependent_MTases_sf"/>
</dbReference>
<dbReference type="Pfam" id="PF07669">
    <property type="entry name" value="Eco57I"/>
    <property type="match status" value="1"/>
</dbReference>
<dbReference type="GO" id="GO:0006304">
    <property type="term" value="P:DNA modification"/>
    <property type="evidence" value="ECO:0007669"/>
    <property type="project" value="InterPro"/>
</dbReference>
<evidence type="ECO:0000256" key="6">
    <source>
        <dbReference type="SAM" id="MobiDB-lite"/>
    </source>
</evidence>
<dbReference type="InterPro" id="IPR002052">
    <property type="entry name" value="DNA_methylase_N6_adenine_CS"/>
</dbReference>
<dbReference type="RefSeq" id="WP_199726926.1">
    <property type="nucleotide sequence ID" value="NZ_RBQC01000108.1"/>
</dbReference>
<dbReference type="Gene3D" id="3.40.50.150">
    <property type="entry name" value="Vaccinia Virus protein VP39"/>
    <property type="match status" value="1"/>
</dbReference>
<dbReference type="EMBL" id="RBQC01000108">
    <property type="protein sequence ID" value="RMO85603.1"/>
    <property type="molecule type" value="Genomic_DNA"/>
</dbReference>
<dbReference type="Proteomes" id="UP000268056">
    <property type="component" value="Unassembled WGS sequence"/>
</dbReference>
<dbReference type="InterPro" id="IPR050953">
    <property type="entry name" value="N4_N6_ade-DNA_methylase"/>
</dbReference>
<evidence type="ECO:0000259" key="8">
    <source>
        <dbReference type="Pfam" id="PF20466"/>
    </source>
</evidence>
<comment type="catalytic activity">
    <reaction evidence="5">
        <text>a 2'-deoxyadenosine in DNA + S-adenosyl-L-methionine = an N(6)-methyl-2'-deoxyadenosine in DNA + S-adenosyl-L-homocysteine + H(+)</text>
        <dbReference type="Rhea" id="RHEA:15197"/>
        <dbReference type="Rhea" id="RHEA-COMP:12418"/>
        <dbReference type="Rhea" id="RHEA-COMP:12419"/>
        <dbReference type="ChEBI" id="CHEBI:15378"/>
        <dbReference type="ChEBI" id="CHEBI:57856"/>
        <dbReference type="ChEBI" id="CHEBI:59789"/>
        <dbReference type="ChEBI" id="CHEBI:90615"/>
        <dbReference type="ChEBI" id="CHEBI:90616"/>
        <dbReference type="EC" id="2.1.1.72"/>
    </reaction>
</comment>
<dbReference type="Pfam" id="PF20466">
    <property type="entry name" value="MmeI_TRD"/>
    <property type="match status" value="1"/>
</dbReference>
<dbReference type="PANTHER" id="PTHR33841">
    <property type="entry name" value="DNA METHYLTRANSFERASE YEEA-RELATED"/>
    <property type="match status" value="1"/>
</dbReference>
<keyword evidence="3" id="KW-0808">Transferase</keyword>
<dbReference type="GO" id="GO:0003676">
    <property type="term" value="F:nucleic acid binding"/>
    <property type="evidence" value="ECO:0007669"/>
    <property type="project" value="InterPro"/>
</dbReference>
<sequence>MKPQDIHDEWLSLIEVSGPFLATPVLKRVFSTGLPAAEPRIRQYLRQAYDEWCEARDNDDPRFAELHRAWIHEVLARGLEYDESDSGEYLLRGERIPAELRVTLPEHGVTLVPDYALVSGDKSQLLVQIYPAGTDLQTALKIDGWIASPAERMERLCRASGCRLGLVTDGERWMLVDAPVGAVATFASWYARLWGQERLTLQAFLTLLGIRRYFGPDDETLASMLDDSLQHQEEVTDALGEQVRRAVEVLIQALDKEDRERSRTLLQGVDPTELYEAGLTIMMRLVFLLSAEERGLLLMGEEAYESNYAISTLRMQLRQETEEVLERRNDAWARLLATFRSVYGGIEHETLRLPALGGSLFDPDRFPFLEGRTKGSDWKVDPARPLPIDNRTVLLLLNAIQQYEGRTLSYRALDVEQIGYVYEGLLERTVARTERVTVELTGGKDAKKTHYGLEELEALYRRGDEVLIKSLCGSDAIKRGAGAIRKDLESLVQADQANRLLTACAGDEELRDRALPFLNLLRTDPWDYPLIYPKGAFVVITGSDRRETGTHYTPKSLTESIVETTLEPVAYVGPAEGLPREQWSLKSAAELLDLKICDPAMGSGAFLVQVCRWLAERIVEAWAEVEAAGRRITSDGVAVDDLLSLEGLPVNLEERLVIARRLVAERCLYGVDLNPLAVELAKLSIWLVTLAKGRPFGFLDHNLKCGDSLLGIHRLDQLSELSMTPGCKGQQRLFGKSIMQAVNAAIELRQRLREMPIRDIHDVEMMACLDADSRCRLEVLDQIADALIGEVLAAGGRQAALDRGLATLTIQAELAISGDRNATIDLVQRASSKLLVDGSFGKARRRPFHWPLRYPEVFAREQPGFDAIIGNPPFLGGRQLYSVLGEQHQKYLQIIYGAENNTVDLVCFFFRMADKVLRDVGCFGLLSTNSISDTENRFFALDPLLLMEYKIIYALSPIRWLGSANVDTCFLLLSRRKWAGVVVLNREVVENISSRLSSTFDASSVKRLVSPIPYSEGTKLYGKAFVKSREDFDFIGDDNPGLNYYLRRYVNGDVLNGKAAAARDELYVVDFGELEKDQICGCDDFIQNLIEKVADERKNQTRQIHEFRPWLHWDKRTRFYELARSKERIIATVIVSTHLIFQFVSPKECFSHGLKLFLDDRSSMLGILQSSVHYWWASSVSSSFRTYVRYSTSTSFDTFPFLTSSLESKEIGEVAEKLVAYRQEVALADGIGLTELYNKIHDPEIMDQEIEILRSLHCELDQSVVDSYGWGELLLSHSFCNTEQGLRFTMSETARLDVLQRLASLNNQLYKEGQVQGSPRKAAIPRVSRPHSALTESATQRGLDFGESKDRL</sequence>
<evidence type="ECO:0000313" key="10">
    <source>
        <dbReference type="Proteomes" id="UP000268056"/>
    </source>
</evidence>
<name>A0A3M3YVV0_9PSED</name>
<reference evidence="9 10" key="1">
    <citation type="submission" date="2018-08" db="EMBL/GenBank/DDBJ databases">
        <title>Recombination of ecologically and evolutionarily significant loci maintains genetic cohesion in the Pseudomonas syringae species complex.</title>
        <authorList>
            <person name="Dillon M."/>
            <person name="Thakur S."/>
            <person name="Almeida R.N.D."/>
            <person name="Weir B.S."/>
            <person name="Guttman D.S."/>
        </authorList>
    </citation>
    <scope>NUCLEOTIDE SEQUENCE [LARGE SCALE GENOMIC DNA]</scope>
    <source>
        <strain evidence="9 10">ICMP 4092</strain>
    </source>
</reference>